<evidence type="ECO:0000256" key="4">
    <source>
        <dbReference type="ARBA" id="ARBA00022640"/>
    </source>
</evidence>
<dbReference type="AlphaFoldDB" id="A0A7S4C4M8"/>
<evidence type="ECO:0000256" key="11">
    <source>
        <dbReference type="ARBA" id="ARBA00023004"/>
    </source>
</evidence>
<dbReference type="PANTHER" id="PTHR21266">
    <property type="entry name" value="IRON-SULFUR DOMAIN CONTAINING PROTEIN"/>
    <property type="match status" value="1"/>
</dbReference>
<comment type="subcellular location">
    <subcellularLocation>
        <location evidence="2">Membrane</location>
    </subcellularLocation>
    <subcellularLocation>
        <location evidence="1">Plastid</location>
        <location evidence="1">Chloroplast</location>
    </subcellularLocation>
</comment>
<evidence type="ECO:0000256" key="7">
    <source>
        <dbReference type="ARBA" id="ARBA00022723"/>
    </source>
</evidence>
<accession>A0A7S4C4M8</accession>
<evidence type="ECO:0000256" key="5">
    <source>
        <dbReference type="ARBA" id="ARBA00022692"/>
    </source>
</evidence>
<organism evidence="15">
    <name type="scientific">Chrysotila carterae</name>
    <name type="common">Marine alga</name>
    <name type="synonym">Syracosphaera carterae</name>
    <dbReference type="NCBI Taxonomy" id="13221"/>
    <lineage>
        <taxon>Eukaryota</taxon>
        <taxon>Haptista</taxon>
        <taxon>Haptophyta</taxon>
        <taxon>Prymnesiophyceae</taxon>
        <taxon>Isochrysidales</taxon>
        <taxon>Isochrysidaceae</taxon>
        <taxon>Chrysotila</taxon>
    </lineage>
</organism>
<dbReference type="InterPro" id="IPR013626">
    <property type="entry name" value="PaO"/>
</dbReference>
<dbReference type="GO" id="GO:0051537">
    <property type="term" value="F:2 iron, 2 sulfur cluster binding"/>
    <property type="evidence" value="ECO:0007669"/>
    <property type="project" value="UniProtKB-KW"/>
</dbReference>
<keyword evidence="7" id="KW-0479">Metal-binding</keyword>
<keyword evidence="8" id="KW-0809">Transit peptide</keyword>
<evidence type="ECO:0000259" key="14">
    <source>
        <dbReference type="PROSITE" id="PS51296"/>
    </source>
</evidence>
<dbReference type="PROSITE" id="PS51296">
    <property type="entry name" value="RIESKE"/>
    <property type="match status" value="1"/>
</dbReference>
<evidence type="ECO:0000313" key="15">
    <source>
        <dbReference type="EMBL" id="CAE0786857.1"/>
    </source>
</evidence>
<keyword evidence="10" id="KW-0560">Oxidoreductase</keyword>
<evidence type="ECO:0000256" key="1">
    <source>
        <dbReference type="ARBA" id="ARBA00004229"/>
    </source>
</evidence>
<dbReference type="Pfam" id="PF00355">
    <property type="entry name" value="Rieske"/>
    <property type="match status" value="1"/>
</dbReference>
<protein>
    <recommendedName>
        <fullName evidence="14">Rieske domain-containing protein</fullName>
    </recommendedName>
</protein>
<dbReference type="GO" id="GO:0046872">
    <property type="term" value="F:metal ion binding"/>
    <property type="evidence" value="ECO:0007669"/>
    <property type="project" value="UniProtKB-KW"/>
</dbReference>
<feature type="domain" description="Rieske" evidence="14">
    <location>
        <begin position="147"/>
        <end position="256"/>
    </location>
</feature>
<dbReference type="SUPFAM" id="SSF55961">
    <property type="entry name" value="Bet v1-like"/>
    <property type="match status" value="1"/>
</dbReference>
<evidence type="ECO:0000256" key="10">
    <source>
        <dbReference type="ARBA" id="ARBA00023002"/>
    </source>
</evidence>
<proteinExistence type="predicted"/>
<keyword evidence="4" id="KW-0934">Plastid</keyword>
<keyword evidence="11" id="KW-0408">Iron</keyword>
<name>A0A7S4C4M8_CHRCT</name>
<dbReference type="SUPFAM" id="SSF50022">
    <property type="entry name" value="ISP domain"/>
    <property type="match status" value="1"/>
</dbReference>
<evidence type="ECO:0000256" key="3">
    <source>
        <dbReference type="ARBA" id="ARBA00022528"/>
    </source>
</evidence>
<dbReference type="GO" id="GO:0009507">
    <property type="term" value="C:chloroplast"/>
    <property type="evidence" value="ECO:0007669"/>
    <property type="project" value="UniProtKB-SubCell"/>
</dbReference>
<dbReference type="GO" id="GO:0010277">
    <property type="term" value="F:chlorophyllide a oxygenase activity"/>
    <property type="evidence" value="ECO:0007669"/>
    <property type="project" value="InterPro"/>
</dbReference>
<dbReference type="PANTHER" id="PTHR21266:SF32">
    <property type="entry name" value="CHOLESTEROL 7-DESATURASE NVD"/>
    <property type="match status" value="1"/>
</dbReference>
<evidence type="ECO:0000256" key="13">
    <source>
        <dbReference type="ARBA" id="ARBA00023136"/>
    </source>
</evidence>
<evidence type="ECO:0000256" key="8">
    <source>
        <dbReference type="ARBA" id="ARBA00022946"/>
    </source>
</evidence>
<dbReference type="InterPro" id="IPR017941">
    <property type="entry name" value="Rieske_2Fe-2S"/>
</dbReference>
<keyword evidence="6" id="KW-0001">2Fe-2S</keyword>
<keyword evidence="12" id="KW-0411">Iron-sulfur</keyword>
<dbReference type="Pfam" id="PF08417">
    <property type="entry name" value="PaO"/>
    <property type="match status" value="1"/>
</dbReference>
<keyword evidence="5" id="KW-0812">Transmembrane</keyword>
<evidence type="ECO:0000256" key="6">
    <source>
        <dbReference type="ARBA" id="ARBA00022714"/>
    </source>
</evidence>
<evidence type="ECO:0000256" key="2">
    <source>
        <dbReference type="ARBA" id="ARBA00004370"/>
    </source>
</evidence>
<evidence type="ECO:0000256" key="12">
    <source>
        <dbReference type="ARBA" id="ARBA00023014"/>
    </source>
</evidence>
<evidence type="ECO:0000256" key="9">
    <source>
        <dbReference type="ARBA" id="ARBA00022989"/>
    </source>
</evidence>
<dbReference type="EMBL" id="HBIZ01064203">
    <property type="protein sequence ID" value="CAE0786857.1"/>
    <property type="molecule type" value="Transcribed_RNA"/>
</dbReference>
<sequence>MRTNKYSLVVVMVCHAISAHSFSGILRRVLSAPLHRKMASVKSFKQEYSSAQQTGLDHLPSTPAVFQATLSRSETMTSVLGMQSASPCARVWGVPFLFPALRIPRALPPMAVAPSNQEVSSGKGAVKSTRQLKKEQEQMARLWAEKWWPLAFSAQTSKLAPQSVWLLGVPLVLWWDHVAAAWRCTRDQCSHRLAPLSEGRIQTDTGCIECPYHGWTFDGAGACSKIPQLDESVVIDQRRARVLALPTLERQGLVWVWAGALSGCGAEEPRGEPATVAALDADGVAVTDYSRDLWMDATTLCENVLDPAHLPFTHHKTISNRRAARPVSFRLRGPISREGFSADRGSAAEKAEAAETADTAETAEAARSTGAAGAVSFVAPLLVLSETHRPDAFSDYNVVYAVPTRPGRCRILVRICFEVSAMRPPLKWIIGLSFTRLPKWLLHLSNHAVLEDDNIFLHAQGHAYRGSVKEREGAQLVPEWRQRLHMPATADSIVIAFRRWLDDYTAGRGVAWSPMLPADLETSANVRASKETLLERGDSHVQHCSCCQGALAFARRGRTASDVLLPLALLLTALSGNRVAARAGLVAAAAAGVASHACTAMQHKLLVGDYPPPRNARK</sequence>
<keyword evidence="13" id="KW-0472">Membrane</keyword>
<dbReference type="InterPro" id="IPR036922">
    <property type="entry name" value="Rieske_2Fe-2S_sf"/>
</dbReference>
<dbReference type="GO" id="GO:0016020">
    <property type="term" value="C:membrane"/>
    <property type="evidence" value="ECO:0007669"/>
    <property type="project" value="UniProtKB-SubCell"/>
</dbReference>
<gene>
    <name evidence="15" type="ORF">PCAR00345_LOCUS39565</name>
</gene>
<keyword evidence="9" id="KW-1133">Transmembrane helix</keyword>
<dbReference type="InterPro" id="IPR050584">
    <property type="entry name" value="Cholesterol_7-desaturase"/>
</dbReference>
<keyword evidence="3" id="KW-0150">Chloroplast</keyword>
<dbReference type="Gene3D" id="2.102.10.10">
    <property type="entry name" value="Rieske [2Fe-2S] iron-sulphur domain"/>
    <property type="match status" value="1"/>
</dbReference>
<reference evidence="15" key="1">
    <citation type="submission" date="2021-01" db="EMBL/GenBank/DDBJ databases">
        <authorList>
            <person name="Corre E."/>
            <person name="Pelletier E."/>
            <person name="Niang G."/>
            <person name="Scheremetjew M."/>
            <person name="Finn R."/>
            <person name="Kale V."/>
            <person name="Holt S."/>
            <person name="Cochrane G."/>
            <person name="Meng A."/>
            <person name="Brown T."/>
            <person name="Cohen L."/>
        </authorList>
    </citation>
    <scope>NUCLEOTIDE SEQUENCE</scope>
    <source>
        <strain evidence="15">CCMP645</strain>
    </source>
</reference>
<dbReference type="Gene3D" id="3.90.380.10">
    <property type="entry name" value="Naphthalene 1,2-dioxygenase Alpha Subunit, Chain A, domain 1"/>
    <property type="match status" value="1"/>
</dbReference>